<dbReference type="PANTHER" id="PTHR34846">
    <property type="entry name" value="4-CARBOXYMUCONOLACTONE DECARBOXYLASE FAMILY PROTEIN (AFU_ORTHOLOGUE AFUA_6G11590)"/>
    <property type="match status" value="1"/>
</dbReference>
<feature type="domain" description="Carboxymuconolactone decarboxylase-like" evidence="1">
    <location>
        <begin position="44"/>
        <end position="124"/>
    </location>
</feature>
<sequence length="185" mass="20179">MSADRMPPLADETLTDAQRAAAKEFAASRGVQLFGPFVPLLRSPELLSNASAMGQHLRYRSSLPLKLSELVILLIARQWTQQVEWQIHHPAALKAGLSPAIAQAIAEGRRPDGMDEQESAVWEFCRELHTNRAVCDSTYATALSLFGEQGIADLCGLNGYYTLLAMTMNVARTPTSDGSTPLKPL</sequence>
<dbReference type="Gene3D" id="1.20.1290.10">
    <property type="entry name" value="AhpD-like"/>
    <property type="match status" value="1"/>
</dbReference>
<evidence type="ECO:0000259" key="1">
    <source>
        <dbReference type="Pfam" id="PF02627"/>
    </source>
</evidence>
<gene>
    <name evidence="2" type="primary">pcaC_3</name>
    <name evidence="2" type="ORF">TMPK1_40360</name>
</gene>
<dbReference type="Proteomes" id="UP000681075">
    <property type="component" value="Unassembled WGS sequence"/>
</dbReference>
<proteinExistence type="predicted"/>
<protein>
    <submittedName>
        <fullName evidence="2">Carboxymuconolactone decarboxylase</fullName>
    </submittedName>
</protein>
<dbReference type="AlphaFoldDB" id="A0A8S8XIJ7"/>
<accession>A0A8S8XIJ7</accession>
<evidence type="ECO:0000313" key="3">
    <source>
        <dbReference type="Proteomes" id="UP000681075"/>
    </source>
</evidence>
<organism evidence="2 3">
    <name type="scientific">Roseiterribacter gracilis</name>
    <dbReference type="NCBI Taxonomy" id="2812848"/>
    <lineage>
        <taxon>Bacteria</taxon>
        <taxon>Pseudomonadati</taxon>
        <taxon>Pseudomonadota</taxon>
        <taxon>Alphaproteobacteria</taxon>
        <taxon>Rhodospirillales</taxon>
        <taxon>Roseiterribacteraceae</taxon>
        <taxon>Roseiterribacter</taxon>
    </lineage>
</organism>
<dbReference type="RefSeq" id="WP_420245441.1">
    <property type="nucleotide sequence ID" value="NZ_BOPV01000001.1"/>
</dbReference>
<dbReference type="InterPro" id="IPR029032">
    <property type="entry name" value="AhpD-like"/>
</dbReference>
<keyword evidence="3" id="KW-1185">Reference proteome</keyword>
<dbReference type="GO" id="GO:0051920">
    <property type="term" value="F:peroxiredoxin activity"/>
    <property type="evidence" value="ECO:0007669"/>
    <property type="project" value="InterPro"/>
</dbReference>
<dbReference type="EMBL" id="BOPV01000001">
    <property type="protein sequence ID" value="GIL41799.1"/>
    <property type="molecule type" value="Genomic_DNA"/>
</dbReference>
<dbReference type="InterPro" id="IPR003779">
    <property type="entry name" value="CMD-like"/>
</dbReference>
<reference evidence="2" key="1">
    <citation type="submission" date="2021-02" db="EMBL/GenBank/DDBJ databases">
        <title>Genome sequence of Rhodospirillales sp. strain TMPK1 isolated from soil.</title>
        <authorList>
            <person name="Nakai R."/>
            <person name="Kusada H."/>
            <person name="Tamaki H."/>
        </authorList>
    </citation>
    <scope>NUCLEOTIDE SEQUENCE</scope>
    <source>
        <strain evidence="2">TMPK1</strain>
    </source>
</reference>
<dbReference type="Pfam" id="PF02627">
    <property type="entry name" value="CMD"/>
    <property type="match status" value="1"/>
</dbReference>
<name>A0A8S8XIJ7_9PROT</name>
<comment type="caution">
    <text evidence="2">The sequence shown here is derived from an EMBL/GenBank/DDBJ whole genome shotgun (WGS) entry which is preliminary data.</text>
</comment>
<dbReference type="PANTHER" id="PTHR34846:SF11">
    <property type="entry name" value="4-CARBOXYMUCONOLACTONE DECARBOXYLASE FAMILY PROTEIN (AFU_ORTHOLOGUE AFUA_6G11590)"/>
    <property type="match status" value="1"/>
</dbReference>
<evidence type="ECO:0000313" key="2">
    <source>
        <dbReference type="EMBL" id="GIL41799.1"/>
    </source>
</evidence>
<dbReference type="SUPFAM" id="SSF69118">
    <property type="entry name" value="AhpD-like"/>
    <property type="match status" value="1"/>
</dbReference>